<gene>
    <name evidence="2" type="ORF">PPRIM_AZ9-3.1.T0390233</name>
</gene>
<evidence type="ECO:0000313" key="3">
    <source>
        <dbReference type="Proteomes" id="UP000688137"/>
    </source>
</evidence>
<dbReference type="Proteomes" id="UP000688137">
    <property type="component" value="Unassembled WGS sequence"/>
</dbReference>
<comment type="caution">
    <text evidence="2">The sequence shown here is derived from an EMBL/GenBank/DDBJ whole genome shotgun (WGS) entry which is preliminary data.</text>
</comment>
<dbReference type="OMA" id="INCHLEH"/>
<evidence type="ECO:0000259" key="1">
    <source>
        <dbReference type="PROSITE" id="PS50275"/>
    </source>
</evidence>
<dbReference type="FunFam" id="3.60.10.10:FF:000040">
    <property type="entry name" value="Inositol polyphosphate 5-phosphatase, putative"/>
    <property type="match status" value="1"/>
</dbReference>
<dbReference type="Pfam" id="PF02383">
    <property type="entry name" value="Syja_N"/>
    <property type="match status" value="1"/>
</dbReference>
<dbReference type="PROSITE" id="PS50275">
    <property type="entry name" value="SAC"/>
    <property type="match status" value="1"/>
</dbReference>
<sequence>MQLLTSLTINTDNKSTQAKSTKNQNTQTFKVHFYPKQYIIETNQKTITIDKHLIIDRDNGNLYEKDGPPPQSEHQQMAFSAFLGTIYILDKPFLLLVDEAELVCTIDEQDIFQISTVAFLPYESNEKIMQSTKANEILKMIGQLRKLLIVGFYFSYGYDLTLSKVKQKIEEKTEEKFLWNLNLIRNHLKQQIDRKWLTNIIQGFINYFYLYINGKKLDFYLMSRRSCKRAGTRYNARGIDDDGNVANFVETEQIIYYNNHCCSHLQVRGSVPIFWNQRGLMTETKLMRSAELTKNAFKKHFKTLLEDYSRVICLNLMAKKKSAEQMVTEGFEEQIKLNSDELNGNVKYEWFDFHHECKNNDFSQSNPLIRKLLEHIKNFGFYLEDLKTKKVLSVQHGIFRTNCMDCLDRTNFIQTKIAMSVFDLSTKQLGVDFQNLLKMSPIEALDEDSSKITNYFIQYFKNIWADNGDMLSIQYTGTGSTHTNITRTGQRDITGTLDHGSKSLWRFLYQNFGDNDKQETIDILLGNHADITASYSKQIDQKLKSRFQEFCSFSERSILVVTWNVGGQRVPQSYDLNKQIIDYSADIIVIGLQEMVTSGTGLVVGSSSYLQDWDKLIANNLRQRDKYIYIKSKELLGMGLFIYAKERFQDRITKVSYDTIKLGFLGQIANKGAVVIKMLIDDTLMCFINCHLEHGQKSLSTRLQSLKDIHQNIFNQIGIGKKKEEKIEQCDYRILFGDLNFRINLEAEQVITSTQRHKLFIEQSRIHESKEILQQLQKYDEIIINREQNQYLKQYKEAEINFLPTYKFEPYSNTYDKLRTPSWTDRILIGQNEHCEHKYQNYKSHDINYSDHRPVSALINVKTRKEIAEKKADVISSIYKTES</sequence>
<reference evidence="2" key="1">
    <citation type="submission" date="2021-01" db="EMBL/GenBank/DDBJ databases">
        <authorList>
            <consortium name="Genoscope - CEA"/>
            <person name="William W."/>
        </authorList>
    </citation>
    <scope>NUCLEOTIDE SEQUENCE</scope>
</reference>
<dbReference type="EMBL" id="CAJJDM010000038">
    <property type="protein sequence ID" value="CAD8066661.1"/>
    <property type="molecule type" value="Genomic_DNA"/>
</dbReference>
<dbReference type="GO" id="GO:0046856">
    <property type="term" value="P:phosphatidylinositol dephosphorylation"/>
    <property type="evidence" value="ECO:0007669"/>
    <property type="project" value="InterPro"/>
</dbReference>
<dbReference type="PANTHER" id="PTHR45662:SF2">
    <property type="entry name" value="PHOSPHATIDYLINOSITOL-3-PHOSPHATASE SAC1"/>
    <property type="match status" value="1"/>
</dbReference>
<name>A0A8S1LJW4_PARPR</name>
<accession>A0A8S1LJW4</accession>
<dbReference type="Pfam" id="PF22669">
    <property type="entry name" value="Exo_endo_phos2"/>
    <property type="match status" value="1"/>
</dbReference>
<dbReference type="AlphaFoldDB" id="A0A8S1LJW4"/>
<feature type="domain" description="SAC" evidence="1">
    <location>
        <begin position="151"/>
        <end position="477"/>
    </location>
</feature>
<dbReference type="GO" id="GO:0005783">
    <property type="term" value="C:endoplasmic reticulum"/>
    <property type="evidence" value="ECO:0007669"/>
    <property type="project" value="TreeGrafter"/>
</dbReference>
<dbReference type="SMART" id="SM00128">
    <property type="entry name" value="IPPc"/>
    <property type="match status" value="1"/>
</dbReference>
<evidence type="ECO:0000313" key="2">
    <source>
        <dbReference type="EMBL" id="CAD8066661.1"/>
    </source>
</evidence>
<keyword evidence="3" id="KW-1185">Reference proteome</keyword>
<proteinExistence type="predicted"/>
<dbReference type="InterPro" id="IPR000300">
    <property type="entry name" value="IPPc"/>
</dbReference>
<dbReference type="InterPro" id="IPR002013">
    <property type="entry name" value="SAC_dom"/>
</dbReference>
<protein>
    <recommendedName>
        <fullName evidence="1">SAC domain-containing protein</fullName>
    </recommendedName>
</protein>
<dbReference type="GO" id="GO:0043812">
    <property type="term" value="F:phosphatidylinositol-4-phosphate phosphatase activity"/>
    <property type="evidence" value="ECO:0007669"/>
    <property type="project" value="TreeGrafter"/>
</dbReference>
<dbReference type="PANTHER" id="PTHR45662">
    <property type="entry name" value="PHOSPHATIDYLINOSITIDE PHOSPHATASE SAC1"/>
    <property type="match status" value="1"/>
</dbReference>
<organism evidence="2 3">
    <name type="scientific">Paramecium primaurelia</name>
    <dbReference type="NCBI Taxonomy" id="5886"/>
    <lineage>
        <taxon>Eukaryota</taxon>
        <taxon>Sar</taxon>
        <taxon>Alveolata</taxon>
        <taxon>Ciliophora</taxon>
        <taxon>Intramacronucleata</taxon>
        <taxon>Oligohymenophorea</taxon>
        <taxon>Peniculida</taxon>
        <taxon>Parameciidae</taxon>
        <taxon>Paramecium</taxon>
    </lineage>
</organism>